<accession>A0AAV4SIW8</accession>
<dbReference type="EMBL" id="BPLQ01007907">
    <property type="protein sequence ID" value="GIY33136.1"/>
    <property type="molecule type" value="Genomic_DNA"/>
</dbReference>
<sequence>MPSSSVGSADDEKLAGDESDFCAGKLHGPNQIRSLWKEDSAEKSIYSQPSNNRPNCDQPSHLHPHNKPSSSVGSADDEKLAGEESDFCAGKLLAPN</sequence>
<reference evidence="2 3" key="1">
    <citation type="submission" date="2021-06" db="EMBL/GenBank/DDBJ databases">
        <title>Caerostris darwini draft genome.</title>
        <authorList>
            <person name="Kono N."/>
            <person name="Arakawa K."/>
        </authorList>
    </citation>
    <scope>NUCLEOTIDE SEQUENCE [LARGE SCALE GENOMIC DNA]</scope>
</reference>
<proteinExistence type="predicted"/>
<feature type="region of interest" description="Disordered" evidence="1">
    <location>
        <begin position="1"/>
        <end position="96"/>
    </location>
</feature>
<gene>
    <name evidence="2" type="ORF">CDAR_106231</name>
</gene>
<comment type="caution">
    <text evidence="2">The sequence shown here is derived from an EMBL/GenBank/DDBJ whole genome shotgun (WGS) entry which is preliminary data.</text>
</comment>
<evidence type="ECO:0000313" key="3">
    <source>
        <dbReference type="Proteomes" id="UP001054837"/>
    </source>
</evidence>
<feature type="compositionally biased region" description="Polar residues" evidence="1">
    <location>
        <begin position="45"/>
        <end position="58"/>
    </location>
</feature>
<organism evidence="2 3">
    <name type="scientific">Caerostris darwini</name>
    <dbReference type="NCBI Taxonomy" id="1538125"/>
    <lineage>
        <taxon>Eukaryota</taxon>
        <taxon>Metazoa</taxon>
        <taxon>Ecdysozoa</taxon>
        <taxon>Arthropoda</taxon>
        <taxon>Chelicerata</taxon>
        <taxon>Arachnida</taxon>
        <taxon>Araneae</taxon>
        <taxon>Araneomorphae</taxon>
        <taxon>Entelegynae</taxon>
        <taxon>Araneoidea</taxon>
        <taxon>Araneidae</taxon>
        <taxon>Caerostris</taxon>
    </lineage>
</organism>
<keyword evidence="3" id="KW-1185">Reference proteome</keyword>
<dbReference type="Proteomes" id="UP001054837">
    <property type="component" value="Unassembled WGS sequence"/>
</dbReference>
<name>A0AAV4SIW8_9ARAC</name>
<dbReference type="AlphaFoldDB" id="A0AAV4SIW8"/>
<protein>
    <recommendedName>
        <fullName evidence="4">Prolactin receptor</fullName>
    </recommendedName>
</protein>
<evidence type="ECO:0008006" key="4">
    <source>
        <dbReference type="Google" id="ProtNLM"/>
    </source>
</evidence>
<evidence type="ECO:0000313" key="2">
    <source>
        <dbReference type="EMBL" id="GIY33136.1"/>
    </source>
</evidence>
<evidence type="ECO:0000256" key="1">
    <source>
        <dbReference type="SAM" id="MobiDB-lite"/>
    </source>
</evidence>